<evidence type="ECO:0000256" key="5">
    <source>
        <dbReference type="ARBA" id="ARBA00022840"/>
    </source>
</evidence>
<protein>
    <submittedName>
        <fullName evidence="8">Phosphofructokinase</fullName>
    </submittedName>
</protein>
<evidence type="ECO:0000259" key="7">
    <source>
        <dbReference type="Pfam" id="PF00294"/>
    </source>
</evidence>
<dbReference type="PANTHER" id="PTHR46566:SF2">
    <property type="entry name" value="ATP-DEPENDENT 6-PHOSPHOFRUCTOKINASE ISOZYME 2"/>
    <property type="match status" value="1"/>
</dbReference>
<dbReference type="PROSITE" id="PS00583">
    <property type="entry name" value="PFKB_KINASES_1"/>
    <property type="match status" value="1"/>
</dbReference>
<dbReference type="InterPro" id="IPR002173">
    <property type="entry name" value="Carboh/pur_kinase_PfkB_CS"/>
</dbReference>
<dbReference type="Gene3D" id="3.40.1190.20">
    <property type="match status" value="1"/>
</dbReference>
<evidence type="ECO:0000256" key="6">
    <source>
        <dbReference type="PIRNR" id="PIRNR000535"/>
    </source>
</evidence>
<dbReference type="GO" id="GO:0005829">
    <property type="term" value="C:cytosol"/>
    <property type="evidence" value="ECO:0007669"/>
    <property type="project" value="TreeGrafter"/>
</dbReference>
<dbReference type="NCBIfam" id="TIGR03168">
    <property type="entry name" value="1-PFK"/>
    <property type="match status" value="1"/>
</dbReference>
<dbReference type="KEGG" id="hyg:AUC43_16945"/>
<dbReference type="InterPro" id="IPR029056">
    <property type="entry name" value="Ribokinase-like"/>
</dbReference>
<dbReference type="Proteomes" id="UP000059542">
    <property type="component" value="Chromosome"/>
</dbReference>
<dbReference type="GO" id="GO:0003872">
    <property type="term" value="F:6-phosphofructokinase activity"/>
    <property type="evidence" value="ECO:0007669"/>
    <property type="project" value="TreeGrafter"/>
</dbReference>
<keyword evidence="4 8" id="KW-0418">Kinase</keyword>
<organism evidence="8 9">
    <name type="scientific">Hymenobacter sedentarius</name>
    <dbReference type="NCBI Taxonomy" id="1411621"/>
    <lineage>
        <taxon>Bacteria</taxon>
        <taxon>Pseudomonadati</taxon>
        <taxon>Bacteroidota</taxon>
        <taxon>Cytophagia</taxon>
        <taxon>Cytophagales</taxon>
        <taxon>Hymenobacteraceae</taxon>
        <taxon>Hymenobacter</taxon>
    </lineage>
</organism>
<comment type="similarity">
    <text evidence="1">Belongs to the carbohydrate kinase PfkB family.</text>
</comment>
<dbReference type="RefSeq" id="WP_068196384.1">
    <property type="nucleotide sequence ID" value="NZ_CP013909.1"/>
</dbReference>
<evidence type="ECO:0000256" key="3">
    <source>
        <dbReference type="ARBA" id="ARBA00022741"/>
    </source>
</evidence>
<keyword evidence="5" id="KW-0067">ATP-binding</keyword>
<evidence type="ECO:0000313" key="8">
    <source>
        <dbReference type="EMBL" id="ALW86618.1"/>
    </source>
</evidence>
<sequence length="318" mass="33279">MKHVVTLTLSPAIDKSTSVPQLVPEQKLRCEQPKVEPGGGGINVARALKRLGLDCQAVFVAGGPPGEVLKQLVAREGIEQHPVPTEAWTRENFTVVDASNNQQYRFGMPGTELIASEQAQVLATLAGLSPVPDVLVASGSLPPGVAPEFMGEIARWASSVGAKLIVDTSGEALRCAVHEGVYLLKPNLGELAMLAGTDALDSESAAAAARSIVEAGKCEIVVVSLGAAGACFVTREVEEHIAAPAVKKRSTVGAGDSMVAGMVYALCQGRPVREAVRMGVACGSAATMNSGTELFHARDAERLYQWLLQTMPLLAPVH</sequence>
<evidence type="ECO:0000256" key="2">
    <source>
        <dbReference type="ARBA" id="ARBA00022679"/>
    </source>
</evidence>
<dbReference type="PROSITE" id="PS00584">
    <property type="entry name" value="PFKB_KINASES_2"/>
    <property type="match status" value="1"/>
</dbReference>
<evidence type="ECO:0000256" key="4">
    <source>
        <dbReference type="ARBA" id="ARBA00022777"/>
    </source>
</evidence>
<dbReference type="EMBL" id="CP013909">
    <property type="protein sequence ID" value="ALW86618.1"/>
    <property type="molecule type" value="Genomic_DNA"/>
</dbReference>
<gene>
    <name evidence="8" type="ORF">AUC43_16945</name>
</gene>
<keyword evidence="3" id="KW-0547">Nucleotide-binding</keyword>
<dbReference type="PANTHER" id="PTHR46566">
    <property type="entry name" value="1-PHOSPHOFRUCTOKINASE-RELATED"/>
    <property type="match status" value="1"/>
</dbReference>
<dbReference type="InterPro" id="IPR017583">
    <property type="entry name" value="Tagatose/fructose_Pkinase"/>
</dbReference>
<dbReference type="Pfam" id="PF00294">
    <property type="entry name" value="PfkB"/>
    <property type="match status" value="1"/>
</dbReference>
<dbReference type="CDD" id="cd01164">
    <property type="entry name" value="FruK_PfkB_like"/>
    <property type="match status" value="1"/>
</dbReference>
<dbReference type="PIRSF" id="PIRSF000535">
    <property type="entry name" value="1PFK/6PFK/LacC"/>
    <property type="match status" value="1"/>
</dbReference>
<dbReference type="InterPro" id="IPR011611">
    <property type="entry name" value="PfkB_dom"/>
</dbReference>
<reference evidence="8 9" key="1">
    <citation type="submission" date="2015-12" db="EMBL/GenBank/DDBJ databases">
        <authorList>
            <person name="Shamseldin A."/>
            <person name="Moawad H."/>
            <person name="Abd El-Rahim W.M."/>
            <person name="Sadowsky M.J."/>
        </authorList>
    </citation>
    <scope>NUCLEOTIDE SEQUENCE [LARGE SCALE GENOMIC DNA]</scope>
    <source>
        <strain evidence="8 9">DG5B</strain>
    </source>
</reference>
<feature type="domain" description="Carbohydrate kinase PfkB" evidence="7">
    <location>
        <begin position="22"/>
        <end position="293"/>
    </location>
</feature>
<proteinExistence type="inferred from homology"/>
<dbReference type="AlphaFoldDB" id="A0A0U4BSG1"/>
<name>A0A0U4BSG1_9BACT</name>
<dbReference type="OrthoDB" id="9801219at2"/>
<dbReference type="GO" id="GO:0005524">
    <property type="term" value="F:ATP binding"/>
    <property type="evidence" value="ECO:0007669"/>
    <property type="project" value="UniProtKB-KW"/>
</dbReference>
<dbReference type="FunFam" id="3.40.1190.20:FF:000001">
    <property type="entry name" value="Phosphofructokinase"/>
    <property type="match status" value="1"/>
</dbReference>
<keyword evidence="9" id="KW-1185">Reference proteome</keyword>
<accession>A0A0U4BSG1</accession>
<evidence type="ECO:0000313" key="9">
    <source>
        <dbReference type="Proteomes" id="UP000059542"/>
    </source>
</evidence>
<evidence type="ECO:0000256" key="1">
    <source>
        <dbReference type="ARBA" id="ARBA00010688"/>
    </source>
</evidence>
<keyword evidence="2 6" id="KW-0808">Transferase</keyword>
<dbReference type="SUPFAM" id="SSF53613">
    <property type="entry name" value="Ribokinase-like"/>
    <property type="match status" value="1"/>
</dbReference>
<dbReference type="STRING" id="1411621.AUC43_16945"/>